<evidence type="ECO:0000313" key="1">
    <source>
        <dbReference type="EMBL" id="KJH48084.1"/>
    </source>
</evidence>
<accession>A0A0D8XWC8</accession>
<sequence length="92" mass="10402">MQIMTRFSGLYTGVYELQALACFESLGKQGGKSYEKCIDACASAPFLHMGFMENYPKSSFKPVTDLGTELIYNEPDLFYKRIESSIVVCWCC</sequence>
<evidence type="ECO:0000313" key="2">
    <source>
        <dbReference type="Proteomes" id="UP000053766"/>
    </source>
</evidence>
<reference evidence="1 2" key="1">
    <citation type="submission" date="2013-11" db="EMBL/GenBank/DDBJ databases">
        <title>Draft genome of the bovine lungworm Dictyocaulus viviparus.</title>
        <authorList>
            <person name="Mitreva M."/>
        </authorList>
    </citation>
    <scope>NUCLEOTIDE SEQUENCE [LARGE SCALE GENOMIC DNA]</scope>
    <source>
        <strain evidence="1 2">HannoverDv2000</strain>
    </source>
</reference>
<dbReference type="AlphaFoldDB" id="A0A0D8XWC8"/>
<gene>
    <name evidence="1" type="ORF">DICVIV_05790</name>
</gene>
<protein>
    <submittedName>
        <fullName evidence="1">Uncharacterized protein</fullName>
    </submittedName>
</protein>
<dbReference type="EMBL" id="KN716280">
    <property type="protein sequence ID" value="KJH48084.1"/>
    <property type="molecule type" value="Genomic_DNA"/>
</dbReference>
<dbReference type="Proteomes" id="UP000053766">
    <property type="component" value="Unassembled WGS sequence"/>
</dbReference>
<organism evidence="1 2">
    <name type="scientific">Dictyocaulus viviparus</name>
    <name type="common">Bovine lungworm</name>
    <dbReference type="NCBI Taxonomy" id="29172"/>
    <lineage>
        <taxon>Eukaryota</taxon>
        <taxon>Metazoa</taxon>
        <taxon>Ecdysozoa</taxon>
        <taxon>Nematoda</taxon>
        <taxon>Chromadorea</taxon>
        <taxon>Rhabditida</taxon>
        <taxon>Rhabditina</taxon>
        <taxon>Rhabditomorpha</taxon>
        <taxon>Strongyloidea</taxon>
        <taxon>Metastrongylidae</taxon>
        <taxon>Dictyocaulus</taxon>
    </lineage>
</organism>
<proteinExistence type="predicted"/>
<name>A0A0D8XWC8_DICVI</name>
<reference evidence="2" key="2">
    <citation type="journal article" date="2016" name="Sci. Rep.">
        <title>Dictyocaulus viviparus genome, variome and transcriptome elucidate lungworm biology and support future intervention.</title>
        <authorList>
            <person name="McNulty S.N."/>
            <person name="Strube C."/>
            <person name="Rosa B.A."/>
            <person name="Martin J.C."/>
            <person name="Tyagi R."/>
            <person name="Choi Y.J."/>
            <person name="Wang Q."/>
            <person name="Hallsworth Pepin K."/>
            <person name="Zhang X."/>
            <person name="Ozersky P."/>
            <person name="Wilson R.K."/>
            <person name="Sternberg P.W."/>
            <person name="Gasser R.B."/>
            <person name="Mitreva M."/>
        </authorList>
    </citation>
    <scope>NUCLEOTIDE SEQUENCE [LARGE SCALE GENOMIC DNA]</scope>
    <source>
        <strain evidence="2">HannoverDv2000</strain>
    </source>
</reference>
<keyword evidence="2" id="KW-1185">Reference proteome</keyword>